<comment type="caution">
    <text evidence="1">The sequence shown here is derived from an EMBL/GenBank/DDBJ whole genome shotgun (WGS) entry which is preliminary data.</text>
</comment>
<dbReference type="PROSITE" id="PS51257">
    <property type="entry name" value="PROKAR_LIPOPROTEIN"/>
    <property type="match status" value="1"/>
</dbReference>
<name>A0A7W2M5N5_9FLAO</name>
<gene>
    <name evidence="1" type="ORF">H3Z82_10545</name>
</gene>
<evidence type="ECO:0000313" key="1">
    <source>
        <dbReference type="EMBL" id="MBA6153165.1"/>
    </source>
</evidence>
<accession>A0A7W2M5N5</accession>
<organism evidence="1 2">
    <name type="scientific">Gelidibacter maritimus</name>
    <dbReference type="NCBI Taxonomy" id="2761487"/>
    <lineage>
        <taxon>Bacteria</taxon>
        <taxon>Pseudomonadati</taxon>
        <taxon>Bacteroidota</taxon>
        <taxon>Flavobacteriia</taxon>
        <taxon>Flavobacteriales</taxon>
        <taxon>Flavobacteriaceae</taxon>
        <taxon>Gelidibacter</taxon>
    </lineage>
</organism>
<proteinExistence type="predicted"/>
<dbReference type="AlphaFoldDB" id="A0A7W2M5N5"/>
<dbReference type="EMBL" id="JACGLT010000007">
    <property type="protein sequence ID" value="MBA6153165.1"/>
    <property type="molecule type" value="Genomic_DNA"/>
</dbReference>
<evidence type="ECO:0000313" key="2">
    <source>
        <dbReference type="Proteomes" id="UP000541857"/>
    </source>
</evidence>
<protein>
    <submittedName>
        <fullName evidence="1">Uncharacterized protein</fullName>
    </submittedName>
</protein>
<dbReference type="Proteomes" id="UP000541857">
    <property type="component" value="Unassembled WGS sequence"/>
</dbReference>
<dbReference type="RefSeq" id="WP_182205466.1">
    <property type="nucleotide sequence ID" value="NZ_JACGLT010000007.1"/>
</dbReference>
<keyword evidence="2" id="KW-1185">Reference proteome</keyword>
<sequence length="174" mass="19828">MEAYLKIVMVFALLTSCQNSAKEVSGLSSELEKEKTPQKKEVVVSENSKPVKTLTKADFERFVPKQISVYNLIQVGEDKTTGAASGTYIKGKDYGNSMTYIVTDGRRKGSAALRSFKSIYESKTKAPEGREFVRKERDGFKTFALLKHKFNYSVFVPFWYIKVMEFLIQLIHLK</sequence>
<reference evidence="1 2" key="1">
    <citation type="submission" date="2020-07" db="EMBL/GenBank/DDBJ databases">
        <title>Bacterium isolated from marine sediment.</title>
        <authorList>
            <person name="Shang D."/>
        </authorList>
    </citation>
    <scope>NUCLEOTIDE SEQUENCE [LARGE SCALE GENOMIC DNA]</scope>
    <source>
        <strain evidence="1 2">F6074</strain>
    </source>
</reference>